<evidence type="ECO:0000313" key="1">
    <source>
        <dbReference type="EMBL" id="KFE70642.1"/>
    </source>
</evidence>
<dbReference type="EMBL" id="JMCB01000003">
    <property type="protein sequence ID" value="KFE70642.1"/>
    <property type="molecule type" value="Genomic_DNA"/>
</dbReference>
<accession>A0A085WSH9</accession>
<dbReference type="Proteomes" id="UP000028725">
    <property type="component" value="Unassembled WGS sequence"/>
</dbReference>
<proteinExistence type="predicted"/>
<sequence length="45" mass="5074">MPPGAEHFCQRLARRAFVIHGQNSCAAQDEDLPTAFAWCVTEKRN</sequence>
<comment type="caution">
    <text evidence="1">The sequence shown here is derived from an EMBL/GenBank/DDBJ whole genome shotgun (WGS) entry which is preliminary data.</text>
</comment>
<dbReference type="AlphaFoldDB" id="A0A085WSH9"/>
<reference evidence="1 2" key="1">
    <citation type="submission" date="2014-04" db="EMBL/GenBank/DDBJ databases">
        <title>Genome assembly of Hyalangium minutum DSM 14724.</title>
        <authorList>
            <person name="Sharma G."/>
            <person name="Subramanian S."/>
        </authorList>
    </citation>
    <scope>NUCLEOTIDE SEQUENCE [LARGE SCALE GENOMIC DNA]</scope>
    <source>
        <strain evidence="1 2">DSM 14724</strain>
    </source>
</reference>
<gene>
    <name evidence="1" type="ORF">DB31_5684</name>
</gene>
<protein>
    <submittedName>
        <fullName evidence="1">Uncharacterized protein</fullName>
    </submittedName>
</protein>
<evidence type="ECO:0000313" key="2">
    <source>
        <dbReference type="Proteomes" id="UP000028725"/>
    </source>
</evidence>
<name>A0A085WSH9_9BACT</name>
<organism evidence="1 2">
    <name type="scientific">Hyalangium minutum</name>
    <dbReference type="NCBI Taxonomy" id="394096"/>
    <lineage>
        <taxon>Bacteria</taxon>
        <taxon>Pseudomonadati</taxon>
        <taxon>Myxococcota</taxon>
        <taxon>Myxococcia</taxon>
        <taxon>Myxococcales</taxon>
        <taxon>Cystobacterineae</taxon>
        <taxon>Archangiaceae</taxon>
        <taxon>Hyalangium</taxon>
    </lineage>
</organism>
<keyword evidence="2" id="KW-1185">Reference proteome</keyword>